<keyword evidence="10" id="KW-1185">Reference proteome</keyword>
<dbReference type="GO" id="GO:0005930">
    <property type="term" value="C:axoneme"/>
    <property type="evidence" value="ECO:0007669"/>
    <property type="project" value="TreeGrafter"/>
</dbReference>
<comment type="similarity">
    <text evidence="5">Belongs to the CFAP263 family.</text>
</comment>
<feature type="coiled-coil region" evidence="7">
    <location>
        <begin position="112"/>
        <end position="192"/>
    </location>
</feature>
<keyword evidence="4" id="KW-0966">Cell projection</keyword>
<keyword evidence="2" id="KW-0970">Cilium biogenesis/degradation</keyword>
<dbReference type="OrthoDB" id="10259713at2759"/>
<keyword evidence="3 7" id="KW-0175">Coiled coil</keyword>
<dbReference type="PANTHER" id="PTHR15654">
    <property type="entry name" value="COILED-COIL DOMAIN-CONTAINING PROTEIN 113-RELATED"/>
    <property type="match status" value="1"/>
</dbReference>
<dbReference type="STRING" id="53468.A0A0R3U3U4"/>
<sequence length="203" mass="24285">MAERLVRFIEEILKSQDTLVDKLRLNNTTLRFQRKKLFDQQRQKEEMGEVLHEVDFEQLRIENAQFLEIIDEKNQELLHLKLTAGRILQASTALRRKLHQVIQESATLQVEIKSREEMLVRTKAEIELVKREAKQIEAQIANLRQLMADYSVPPVMSYVDSVREMRRLKRKAKIQERKVEIAKINLNRYRRMWQHLKQADVMP</sequence>
<evidence type="ECO:0000256" key="7">
    <source>
        <dbReference type="SAM" id="Coils"/>
    </source>
</evidence>
<evidence type="ECO:0000313" key="10">
    <source>
        <dbReference type="Proteomes" id="UP000267029"/>
    </source>
</evidence>
<dbReference type="GO" id="GO:0060271">
    <property type="term" value="P:cilium assembly"/>
    <property type="evidence" value="ECO:0007669"/>
    <property type="project" value="TreeGrafter"/>
</dbReference>
<dbReference type="GO" id="GO:0036064">
    <property type="term" value="C:ciliary basal body"/>
    <property type="evidence" value="ECO:0007669"/>
    <property type="project" value="TreeGrafter"/>
</dbReference>
<comment type="subcellular location">
    <subcellularLocation>
        <location evidence="1">Cell projection</location>
        <location evidence="1">Cilium</location>
    </subcellularLocation>
</comment>
<evidence type="ECO:0000256" key="5">
    <source>
        <dbReference type="ARBA" id="ARBA00044506"/>
    </source>
</evidence>
<proteinExistence type="inferred from homology"/>
<dbReference type="InterPro" id="IPR025254">
    <property type="entry name" value="CCDC113/CCDC96_CC"/>
</dbReference>
<evidence type="ECO:0000256" key="4">
    <source>
        <dbReference type="ARBA" id="ARBA00023273"/>
    </source>
</evidence>
<dbReference type="Pfam" id="PF13870">
    <property type="entry name" value="CCDC113_CCDC96_CC"/>
    <property type="match status" value="1"/>
</dbReference>
<feature type="domain" description="CCDC113/CCDC96 coiled-coil" evidence="8">
    <location>
        <begin position="14"/>
        <end position="185"/>
    </location>
</feature>
<dbReference type="InterPro" id="IPR051885">
    <property type="entry name" value="CC_CF"/>
</dbReference>
<evidence type="ECO:0000256" key="1">
    <source>
        <dbReference type="ARBA" id="ARBA00004138"/>
    </source>
</evidence>
<dbReference type="Proteomes" id="UP000267029">
    <property type="component" value="Unassembled WGS sequence"/>
</dbReference>
<reference evidence="9 10" key="1">
    <citation type="submission" date="2018-10" db="EMBL/GenBank/DDBJ databases">
        <authorList>
            <consortium name="Pathogen Informatics"/>
        </authorList>
    </citation>
    <scope>NUCLEOTIDE SEQUENCE [LARGE SCALE GENOMIC DNA]</scope>
</reference>
<name>A0A0R3U3U4_MESCO</name>
<evidence type="ECO:0000313" key="9">
    <source>
        <dbReference type="EMBL" id="VDD75272.1"/>
    </source>
</evidence>
<accession>A0A0R3U3U4</accession>
<evidence type="ECO:0000256" key="2">
    <source>
        <dbReference type="ARBA" id="ARBA00022794"/>
    </source>
</evidence>
<dbReference type="EMBL" id="UXSR01000147">
    <property type="protein sequence ID" value="VDD75272.1"/>
    <property type="molecule type" value="Genomic_DNA"/>
</dbReference>
<evidence type="ECO:0000259" key="8">
    <source>
        <dbReference type="Pfam" id="PF13870"/>
    </source>
</evidence>
<organism evidence="9 10">
    <name type="scientific">Mesocestoides corti</name>
    <name type="common">Flatworm</name>
    <dbReference type="NCBI Taxonomy" id="53468"/>
    <lineage>
        <taxon>Eukaryota</taxon>
        <taxon>Metazoa</taxon>
        <taxon>Spiralia</taxon>
        <taxon>Lophotrochozoa</taxon>
        <taxon>Platyhelminthes</taxon>
        <taxon>Cestoda</taxon>
        <taxon>Eucestoda</taxon>
        <taxon>Cyclophyllidea</taxon>
        <taxon>Mesocestoididae</taxon>
        <taxon>Mesocestoides</taxon>
    </lineage>
</organism>
<gene>
    <name evidence="9" type="ORF">MCOS_LOCUS1275</name>
</gene>
<dbReference type="AlphaFoldDB" id="A0A0R3U3U4"/>
<protein>
    <recommendedName>
        <fullName evidence="6">Cilia- and flagella-associated protein 263</fullName>
    </recommendedName>
</protein>
<evidence type="ECO:0000256" key="6">
    <source>
        <dbReference type="ARBA" id="ARBA00044798"/>
    </source>
</evidence>
<evidence type="ECO:0000256" key="3">
    <source>
        <dbReference type="ARBA" id="ARBA00023054"/>
    </source>
</evidence>
<dbReference type="PANTHER" id="PTHR15654:SF2">
    <property type="entry name" value="COILED-COIL DOMAIN-CONTAINING PROTEIN 113"/>
    <property type="match status" value="1"/>
</dbReference>